<gene>
    <name evidence="3" type="ORF">EXU30_00150</name>
    <name evidence="4" type="ORF">EXU30_00190</name>
    <name evidence="5" type="ORF">EXU30_00235</name>
    <name evidence="6" type="ORF">EXU30_00285</name>
    <name evidence="7" type="ORF">EXU30_00330</name>
</gene>
<dbReference type="EMBL" id="CP036200">
    <property type="protein sequence ID" value="QBF81280.1"/>
    <property type="molecule type" value="Genomic_DNA"/>
</dbReference>
<dbReference type="OrthoDB" id="8479364at2"/>
<reference evidence="6 8" key="1">
    <citation type="submission" date="2019-02" db="EMBL/GenBank/DDBJ databases">
        <title>Shewanella sp. D4-2 isolated from Dokdo Island.</title>
        <authorList>
            <person name="Baek K."/>
        </authorList>
    </citation>
    <scope>NUCLEOTIDE SEQUENCE [LARGE SCALE GENOMIC DNA]</scope>
    <source>
        <strain evidence="6 8">D4-2</strain>
    </source>
</reference>
<evidence type="ECO:0000313" key="5">
    <source>
        <dbReference type="EMBL" id="QBF81297.1"/>
    </source>
</evidence>
<feature type="domain" description="Replication-associated protein G2P C-terminal" evidence="2">
    <location>
        <begin position="253"/>
        <end position="334"/>
    </location>
</feature>
<dbReference type="RefSeq" id="WP_130597288.1">
    <property type="nucleotide sequence ID" value="NZ_CP036200.1"/>
</dbReference>
<dbReference type="KEGG" id="smai:EXU30_00285"/>
<dbReference type="EMBL" id="CP036200">
    <property type="protein sequence ID" value="QBF81307.1"/>
    <property type="molecule type" value="Genomic_DNA"/>
</dbReference>
<keyword evidence="8" id="KW-1185">Reference proteome</keyword>
<dbReference type="InterPro" id="IPR006516">
    <property type="entry name" value="G2P"/>
</dbReference>
<dbReference type="NCBIfam" id="TIGR01629">
    <property type="entry name" value="rep_II_X"/>
    <property type="match status" value="1"/>
</dbReference>
<dbReference type="EMBL" id="CP036200">
    <property type="protein sequence ID" value="QBF81316.1"/>
    <property type="molecule type" value="Genomic_DNA"/>
</dbReference>
<dbReference type="InterPro" id="IPR022688">
    <property type="entry name" value="G2P_C"/>
</dbReference>
<dbReference type="KEGG" id="smai:EXU30_00190"/>
<dbReference type="KEGG" id="smai:EXU30_00330"/>
<dbReference type="EMBL" id="CP036200">
    <property type="protein sequence ID" value="QBF81288.1"/>
    <property type="molecule type" value="Genomic_DNA"/>
</dbReference>
<dbReference type="KEGG" id="smai:EXU30_00150"/>
<dbReference type="AlphaFoldDB" id="A0A411PCJ3"/>
<evidence type="ECO:0000313" key="6">
    <source>
        <dbReference type="EMBL" id="QBF81307.1"/>
    </source>
</evidence>
<evidence type="ECO:0000259" key="2">
    <source>
        <dbReference type="Pfam" id="PF05155"/>
    </source>
</evidence>
<dbReference type="EMBL" id="CP036200">
    <property type="protein sequence ID" value="QBF81297.1"/>
    <property type="molecule type" value="Genomic_DNA"/>
</dbReference>
<accession>A0A411PCJ3</accession>
<dbReference type="KEGG" id="smai:EXU30_00235"/>
<dbReference type="Pfam" id="PF05155">
    <property type="entry name" value="G2P_X_C"/>
    <property type="match status" value="1"/>
</dbReference>
<dbReference type="GO" id="GO:0006260">
    <property type="term" value="P:DNA replication"/>
    <property type="evidence" value="ECO:0007669"/>
    <property type="project" value="InterPro"/>
</dbReference>
<evidence type="ECO:0000313" key="3">
    <source>
        <dbReference type="EMBL" id="QBF81280.1"/>
    </source>
</evidence>
<dbReference type="InterPro" id="IPR022686">
    <property type="entry name" value="G2P_N"/>
</dbReference>
<evidence type="ECO:0000313" key="4">
    <source>
        <dbReference type="EMBL" id="QBF81288.1"/>
    </source>
</evidence>
<evidence type="ECO:0000259" key="1">
    <source>
        <dbReference type="Pfam" id="PF05144"/>
    </source>
</evidence>
<organism evidence="6 8">
    <name type="scientific">Shewanella maritima</name>
    <dbReference type="NCBI Taxonomy" id="2520507"/>
    <lineage>
        <taxon>Bacteria</taxon>
        <taxon>Pseudomonadati</taxon>
        <taxon>Pseudomonadota</taxon>
        <taxon>Gammaproteobacteria</taxon>
        <taxon>Alteromonadales</taxon>
        <taxon>Shewanellaceae</taxon>
        <taxon>Shewanella</taxon>
    </lineage>
</organism>
<sequence length="355" mass="40584">MIDWATVEIALEHEPIASDRFIKVKADGEIEYETVCRNRIQAGSYESSISIRSLGSNGQGKATHLQIDGNPSKFTQGHNVFGINHLLPLVSRTFKVITGYLQIDYTDQEFWAVQRGHYRITRIDINESFELDNLLSVRSWLKAAELKSKTRHGRPTSKGGTVYWGQNSRRWAIKAYCKYDEINSGKKHQLPDELKNTKIPKWAESKLRIELVLRGMELAKLEIKQGADLTPERIEELYNAYLGRLEMSKNVTLTDSSALNLPRKLQSTYMLWTQGHDLKTLLPRTTFYRQRKELLEHDIDINMSCDQPNQTNVVPLLKVLEAKPVSTPAWAFNEGLVLDPTSDKTHVGYVLKKVS</sequence>
<evidence type="ECO:0000313" key="8">
    <source>
        <dbReference type="Proteomes" id="UP000291106"/>
    </source>
</evidence>
<name>A0A411PCJ3_9GAMM</name>
<evidence type="ECO:0000313" key="7">
    <source>
        <dbReference type="EMBL" id="QBF81316.1"/>
    </source>
</evidence>
<feature type="domain" description="Replication-associated protein G2P N-terminal" evidence="1">
    <location>
        <begin position="1"/>
        <end position="228"/>
    </location>
</feature>
<dbReference type="Pfam" id="PF05144">
    <property type="entry name" value="Phage_CRI"/>
    <property type="match status" value="1"/>
</dbReference>
<protein>
    <submittedName>
        <fullName evidence="6">Replication-associated protein G2P</fullName>
    </submittedName>
</protein>
<proteinExistence type="predicted"/>
<dbReference type="Proteomes" id="UP000291106">
    <property type="component" value="Chromosome"/>
</dbReference>